<protein>
    <submittedName>
        <fullName evidence="12">Substrate-binding domain-containing protein</fullName>
    </submittedName>
</protein>
<evidence type="ECO:0000313" key="13">
    <source>
        <dbReference type="Proteomes" id="UP000886751"/>
    </source>
</evidence>
<evidence type="ECO:0000256" key="3">
    <source>
        <dbReference type="ARBA" id="ARBA00008725"/>
    </source>
</evidence>
<dbReference type="PANTHER" id="PTHR30570:SF1">
    <property type="entry name" value="PHOSPHATE-BINDING PROTEIN PSTS"/>
    <property type="match status" value="1"/>
</dbReference>
<comment type="similarity">
    <text evidence="3">Belongs to the PstS family.</text>
</comment>
<evidence type="ECO:0000256" key="8">
    <source>
        <dbReference type="ARBA" id="ARBA00023288"/>
    </source>
</evidence>
<feature type="signal peptide" evidence="10">
    <location>
        <begin position="1"/>
        <end position="20"/>
    </location>
</feature>
<keyword evidence="7" id="KW-0564">Palmitate</keyword>
<feature type="compositionally biased region" description="Low complexity" evidence="9">
    <location>
        <begin position="29"/>
        <end position="45"/>
    </location>
</feature>
<comment type="caution">
    <text evidence="12">The sequence shown here is derived from an EMBL/GenBank/DDBJ whole genome shotgun (WGS) entry which is preliminary data.</text>
</comment>
<dbReference type="EMBL" id="DXEI01000057">
    <property type="protein sequence ID" value="HIX94556.1"/>
    <property type="molecule type" value="Genomic_DNA"/>
</dbReference>
<accession>A0A9D1Y0A0</accession>
<feature type="region of interest" description="Disordered" evidence="9">
    <location>
        <begin position="29"/>
        <end position="68"/>
    </location>
</feature>
<dbReference type="Gene3D" id="3.40.190.10">
    <property type="entry name" value="Periplasmic binding protein-like II"/>
    <property type="match status" value="3"/>
</dbReference>
<dbReference type="Proteomes" id="UP000886751">
    <property type="component" value="Unassembled WGS sequence"/>
</dbReference>
<keyword evidence="6 10" id="KW-0732">Signal</keyword>
<reference evidence="12" key="2">
    <citation type="submission" date="2021-04" db="EMBL/GenBank/DDBJ databases">
        <authorList>
            <person name="Gilroy R."/>
        </authorList>
    </citation>
    <scope>NUCLEOTIDE SEQUENCE</scope>
    <source>
        <strain evidence="12">ChiHecec2B26-7398</strain>
    </source>
</reference>
<proteinExistence type="inferred from homology"/>
<comment type="function">
    <text evidence="1">Part of the ABC transporter complex PstSACB involved in phosphate import.</text>
</comment>
<evidence type="ECO:0000256" key="4">
    <source>
        <dbReference type="ARBA" id="ARBA00011529"/>
    </source>
</evidence>
<dbReference type="AlphaFoldDB" id="A0A9D1Y0A0"/>
<feature type="compositionally biased region" description="Acidic residues" evidence="9">
    <location>
        <begin position="46"/>
        <end position="57"/>
    </location>
</feature>
<dbReference type="GO" id="GO:0005886">
    <property type="term" value="C:plasma membrane"/>
    <property type="evidence" value="ECO:0007669"/>
    <property type="project" value="UniProtKB-SubCell"/>
</dbReference>
<evidence type="ECO:0000256" key="7">
    <source>
        <dbReference type="ARBA" id="ARBA00023139"/>
    </source>
</evidence>
<evidence type="ECO:0000256" key="1">
    <source>
        <dbReference type="ARBA" id="ARBA00002841"/>
    </source>
</evidence>
<feature type="chain" id="PRO_5039337015" evidence="10">
    <location>
        <begin position="21"/>
        <end position="322"/>
    </location>
</feature>
<comment type="subcellular location">
    <subcellularLocation>
        <location evidence="2">Cell membrane</location>
        <topology evidence="2">Lipid-anchor</topology>
    </subcellularLocation>
</comment>
<evidence type="ECO:0000256" key="2">
    <source>
        <dbReference type="ARBA" id="ARBA00004193"/>
    </source>
</evidence>
<evidence type="ECO:0000256" key="10">
    <source>
        <dbReference type="SAM" id="SignalP"/>
    </source>
</evidence>
<dbReference type="SUPFAM" id="SSF53850">
    <property type="entry name" value="Periplasmic binding protein-like II"/>
    <property type="match status" value="2"/>
</dbReference>
<keyword evidence="8" id="KW-0449">Lipoprotein</keyword>
<evidence type="ECO:0000256" key="5">
    <source>
        <dbReference type="ARBA" id="ARBA00022592"/>
    </source>
</evidence>
<feature type="domain" description="PBP" evidence="11">
    <location>
        <begin position="68"/>
        <end position="186"/>
    </location>
</feature>
<dbReference type="PANTHER" id="PTHR30570">
    <property type="entry name" value="PERIPLASMIC PHOSPHATE BINDING COMPONENT OF PHOSPHATE ABC TRANSPORTER"/>
    <property type="match status" value="1"/>
</dbReference>
<evidence type="ECO:0000259" key="11">
    <source>
        <dbReference type="Pfam" id="PF12849"/>
    </source>
</evidence>
<keyword evidence="5" id="KW-0813">Transport</keyword>
<dbReference type="InterPro" id="IPR024370">
    <property type="entry name" value="PBP_domain"/>
</dbReference>
<evidence type="ECO:0000256" key="9">
    <source>
        <dbReference type="SAM" id="MobiDB-lite"/>
    </source>
</evidence>
<evidence type="ECO:0000313" key="12">
    <source>
        <dbReference type="EMBL" id="HIX94556.1"/>
    </source>
</evidence>
<comment type="subunit">
    <text evidence="4">The complex is composed of two ATP-binding proteins (PstB), two transmembrane proteins (PstC and PstA) and a solute-binding protein (PstS).</text>
</comment>
<dbReference type="PROSITE" id="PS51257">
    <property type="entry name" value="PROKAR_LIPOPROTEIN"/>
    <property type="match status" value="1"/>
</dbReference>
<dbReference type="GO" id="GO:0006817">
    <property type="term" value="P:phosphate ion transport"/>
    <property type="evidence" value="ECO:0007669"/>
    <property type="project" value="UniProtKB-KW"/>
</dbReference>
<keyword evidence="5" id="KW-0592">Phosphate transport</keyword>
<name>A0A9D1Y0A0_9FIRM</name>
<dbReference type="Pfam" id="PF12849">
    <property type="entry name" value="PBP_like_2"/>
    <property type="match status" value="2"/>
</dbReference>
<organism evidence="12 13">
    <name type="scientific">Candidatus Gemmiger excrementipullorum</name>
    <dbReference type="NCBI Taxonomy" id="2838610"/>
    <lineage>
        <taxon>Bacteria</taxon>
        <taxon>Bacillati</taxon>
        <taxon>Bacillota</taxon>
        <taxon>Clostridia</taxon>
        <taxon>Eubacteriales</taxon>
        <taxon>Gemmiger</taxon>
    </lineage>
</organism>
<sequence length="322" mass="32745">MKRKSVIASVLAAAMALSLAACGNTASEAASTESTSTEAASTSEAASEEAPAEEAPAEEAAAGDFDLDQDITVISREDGSGTRGAFIELTGVEDDNGDNTTQAAATQNSTNAVMTTVANDETAIGYISLSSLNNEVKAVTVAGVAPSAETVTDGTYTLARPFNIVTNGEPTDALAVDFINYCMSAEGQAIATEEGYVGSADAAAFEGTLPEGSIVVGGSSSVSPLMEKLIEGYQALNANATIELQTTDSTTGVTGVMDGSYTIGMASRELKEEETAQGAVGTVLAMDGIAVIVNPANTAVEDLSIDQIRSIYVGETTTWDAL</sequence>
<evidence type="ECO:0000256" key="6">
    <source>
        <dbReference type="ARBA" id="ARBA00022729"/>
    </source>
</evidence>
<dbReference type="InterPro" id="IPR050811">
    <property type="entry name" value="Phosphate_ABC_transporter"/>
</dbReference>
<reference evidence="12" key="1">
    <citation type="journal article" date="2021" name="PeerJ">
        <title>Extensive microbial diversity within the chicken gut microbiome revealed by metagenomics and culture.</title>
        <authorList>
            <person name="Gilroy R."/>
            <person name="Ravi A."/>
            <person name="Getino M."/>
            <person name="Pursley I."/>
            <person name="Horton D.L."/>
            <person name="Alikhan N.F."/>
            <person name="Baker D."/>
            <person name="Gharbi K."/>
            <person name="Hall N."/>
            <person name="Watson M."/>
            <person name="Adriaenssens E.M."/>
            <person name="Foster-Nyarko E."/>
            <person name="Jarju S."/>
            <person name="Secka A."/>
            <person name="Antonio M."/>
            <person name="Oren A."/>
            <person name="Chaudhuri R.R."/>
            <person name="La Ragione R."/>
            <person name="Hildebrand F."/>
            <person name="Pallen M.J."/>
        </authorList>
    </citation>
    <scope>NUCLEOTIDE SEQUENCE</scope>
    <source>
        <strain evidence="12">ChiHecec2B26-7398</strain>
    </source>
</reference>
<gene>
    <name evidence="12" type="ORF">H9846_03755</name>
</gene>
<feature type="domain" description="PBP" evidence="11">
    <location>
        <begin position="212"/>
        <end position="320"/>
    </location>
</feature>